<dbReference type="EMBL" id="JAJEPR010000003">
    <property type="protein sequence ID" value="MCC2188655.1"/>
    <property type="molecule type" value="Genomic_DNA"/>
</dbReference>
<dbReference type="AlphaFoldDB" id="A0AAE3J5G0"/>
<evidence type="ECO:0000313" key="3">
    <source>
        <dbReference type="Proteomes" id="UP001197875"/>
    </source>
</evidence>
<sequence>MFGEAHAHLFMNGYDYRKAVETHKGHIEETVLRGYLEEYRKRGVTFIRDGGDDLGVSSFVKTIAPEYGIDYRTPAFAIHKNGCYGSIVGKGFDTVKEYESLVLEAKKRGADFIKLMVSGIVDFSRYGVITSTPLTREEMREFFHIAHEKGMAVMVHANGAETVRNAAECGADSIEHGRYVDEEAIEAMAEYHTIWVPTVVTVRNLLGCGRFPDEIVKRLYEEDCRNLRLGKEKGAILGLGSDAGAYLVPHGKGIEDEYRTFQEIFGASEELDNFLRKGEEELRERFQRS</sequence>
<accession>A0AAE3J5G0</accession>
<dbReference type="Pfam" id="PF01979">
    <property type="entry name" value="Amidohydro_1"/>
    <property type="match status" value="1"/>
</dbReference>
<dbReference type="RefSeq" id="WP_227614181.1">
    <property type="nucleotide sequence ID" value="NZ_JAJEPR010000003.1"/>
</dbReference>
<dbReference type="PANTHER" id="PTHR43135">
    <property type="entry name" value="ALPHA-D-RIBOSE 1-METHYLPHOSPHONATE 5-TRIPHOSPHATE DIPHOSPHATASE"/>
    <property type="match status" value="1"/>
</dbReference>
<evidence type="ECO:0000313" key="2">
    <source>
        <dbReference type="EMBL" id="MCC2188655.1"/>
    </source>
</evidence>
<comment type="caution">
    <text evidence="2">The sequence shown here is derived from an EMBL/GenBank/DDBJ whole genome shotgun (WGS) entry which is preliminary data.</text>
</comment>
<dbReference type="SUPFAM" id="SSF51556">
    <property type="entry name" value="Metallo-dependent hydrolases"/>
    <property type="match status" value="1"/>
</dbReference>
<dbReference type="Proteomes" id="UP001197875">
    <property type="component" value="Unassembled WGS sequence"/>
</dbReference>
<dbReference type="PANTHER" id="PTHR43135:SF3">
    <property type="entry name" value="ALPHA-D-RIBOSE 1-METHYLPHOSPHONATE 5-TRIPHOSPHATE DIPHOSPHATASE"/>
    <property type="match status" value="1"/>
</dbReference>
<reference evidence="2 3" key="1">
    <citation type="submission" date="2021-10" db="EMBL/GenBank/DDBJ databases">
        <title>Anaerobic single-cell dispensing facilitates the cultivation of human gut bacteria.</title>
        <authorList>
            <person name="Afrizal A."/>
        </authorList>
    </citation>
    <scope>NUCLEOTIDE SEQUENCE [LARGE SCALE GENOMIC DNA]</scope>
    <source>
        <strain evidence="2 3">CLA-AA-H277</strain>
    </source>
</reference>
<protein>
    <submittedName>
        <fullName evidence="2">Amidohydrolase family protein</fullName>
    </submittedName>
</protein>
<gene>
    <name evidence="2" type="ORF">LKD71_02260</name>
</gene>
<dbReference type="InterPro" id="IPR051781">
    <property type="entry name" value="Metallo-dep_Hydrolase"/>
</dbReference>
<keyword evidence="3" id="KW-1185">Reference proteome</keyword>
<dbReference type="InterPro" id="IPR032466">
    <property type="entry name" value="Metal_Hydrolase"/>
</dbReference>
<feature type="domain" description="Amidohydrolase-related" evidence="1">
    <location>
        <begin position="5"/>
        <end position="245"/>
    </location>
</feature>
<proteinExistence type="predicted"/>
<dbReference type="GO" id="GO:0016787">
    <property type="term" value="F:hydrolase activity"/>
    <property type="evidence" value="ECO:0007669"/>
    <property type="project" value="InterPro"/>
</dbReference>
<name>A0AAE3J5G0_9FIRM</name>
<dbReference type="Gene3D" id="3.20.20.140">
    <property type="entry name" value="Metal-dependent hydrolases"/>
    <property type="match status" value="1"/>
</dbReference>
<evidence type="ECO:0000259" key="1">
    <source>
        <dbReference type="Pfam" id="PF01979"/>
    </source>
</evidence>
<organism evidence="2 3">
    <name type="scientific">Fusicatenibacter faecihominis</name>
    <dbReference type="NCBI Taxonomy" id="2881276"/>
    <lineage>
        <taxon>Bacteria</taxon>
        <taxon>Bacillati</taxon>
        <taxon>Bacillota</taxon>
        <taxon>Clostridia</taxon>
        <taxon>Lachnospirales</taxon>
        <taxon>Lachnospiraceae</taxon>
        <taxon>Fusicatenibacter</taxon>
    </lineage>
</organism>
<dbReference type="InterPro" id="IPR006680">
    <property type="entry name" value="Amidohydro-rel"/>
</dbReference>